<dbReference type="GO" id="GO:0009982">
    <property type="term" value="F:pseudouridine synthase activity"/>
    <property type="evidence" value="ECO:0007669"/>
    <property type="project" value="InterPro"/>
</dbReference>
<dbReference type="InterPro" id="IPR006145">
    <property type="entry name" value="PsdUridine_synth_RsuA/RluA"/>
</dbReference>
<dbReference type="PANTHER" id="PTHR47683:SF2">
    <property type="entry name" value="RNA-BINDING S4 DOMAIN-CONTAINING PROTEIN"/>
    <property type="match status" value="1"/>
</dbReference>
<gene>
    <name evidence="2" type="ORF">CHYS00102_LOCUS24530</name>
</gene>
<dbReference type="InterPro" id="IPR020103">
    <property type="entry name" value="PsdUridine_synth_cat_dom_sf"/>
</dbReference>
<dbReference type="Gene3D" id="3.30.2350.10">
    <property type="entry name" value="Pseudouridine synthase"/>
    <property type="match status" value="1"/>
</dbReference>
<dbReference type="PANTHER" id="PTHR47683">
    <property type="entry name" value="PSEUDOURIDINE SYNTHASE FAMILY PROTEIN-RELATED"/>
    <property type="match status" value="1"/>
</dbReference>
<accession>A0A7S1FZ14</accession>
<evidence type="ECO:0000313" key="2">
    <source>
        <dbReference type="EMBL" id="CAD8897316.1"/>
    </source>
</evidence>
<protein>
    <recommendedName>
        <fullName evidence="1">Pseudouridine synthase RsuA/RluA-like domain-containing protein</fullName>
    </recommendedName>
</protein>
<dbReference type="AlphaFoldDB" id="A0A7S1FZ14"/>
<dbReference type="InterPro" id="IPR050343">
    <property type="entry name" value="RsuA_PseudoU_synthase"/>
</dbReference>
<name>A0A7S1FZ14_9STRA</name>
<evidence type="ECO:0000259" key="1">
    <source>
        <dbReference type="Pfam" id="PF00849"/>
    </source>
</evidence>
<sequence length="358" mass="40832">MMIRFHQNVLHSVFLRYLFLKPSYQRLQLRHRAPLLSSSNSTLRPFSRNGAIPPLSDGDVKNSIRLSRLLSLRSLLSRREADSLLSLGDGTILVDDVPLDGGMSYVGMRVRVDAKVELRTTGGNEGDRTESQKRRRRVVLLHKPRGYVSHHMPSIGNRDDRKYPSGLFLLTRRNLIGSAAIPLFQPGGKRIRNRTYAPAGRLDVDSTGLMIYSGCGVVARVVTSGLVDKEYIARVRPARPGFKWEEANIDRLKRGGAMLQGSKRALLPMKLKWDVKVKKEGHYNIHRPPPLRIVVREGQKRMIRRMCEEFLNMVVVRLHRVRVGPFSLEGIAEGKWRCATEEEIKILMSLEKNERETR</sequence>
<dbReference type="Pfam" id="PF00849">
    <property type="entry name" value="PseudoU_synth_2"/>
    <property type="match status" value="1"/>
</dbReference>
<dbReference type="EMBL" id="HBFR01033600">
    <property type="protein sequence ID" value="CAD8897316.1"/>
    <property type="molecule type" value="Transcribed_RNA"/>
</dbReference>
<proteinExistence type="predicted"/>
<dbReference type="GO" id="GO:0001522">
    <property type="term" value="P:pseudouridine synthesis"/>
    <property type="evidence" value="ECO:0007669"/>
    <property type="project" value="InterPro"/>
</dbReference>
<reference evidence="2" key="1">
    <citation type="submission" date="2021-01" db="EMBL/GenBank/DDBJ databases">
        <authorList>
            <person name="Corre E."/>
            <person name="Pelletier E."/>
            <person name="Niang G."/>
            <person name="Scheremetjew M."/>
            <person name="Finn R."/>
            <person name="Kale V."/>
            <person name="Holt S."/>
            <person name="Cochrane G."/>
            <person name="Meng A."/>
            <person name="Brown T."/>
            <person name="Cohen L."/>
        </authorList>
    </citation>
    <scope>NUCLEOTIDE SEQUENCE</scope>
    <source>
        <strain evidence="2">308</strain>
    </source>
</reference>
<dbReference type="SUPFAM" id="SSF55120">
    <property type="entry name" value="Pseudouridine synthase"/>
    <property type="match status" value="1"/>
</dbReference>
<feature type="domain" description="Pseudouridine synthase RsuA/RluA-like" evidence="1">
    <location>
        <begin position="138"/>
        <end position="308"/>
    </location>
</feature>
<dbReference type="GO" id="GO:0003723">
    <property type="term" value="F:RNA binding"/>
    <property type="evidence" value="ECO:0007669"/>
    <property type="project" value="InterPro"/>
</dbReference>
<organism evidence="2">
    <name type="scientific">Corethron hystrix</name>
    <dbReference type="NCBI Taxonomy" id="216773"/>
    <lineage>
        <taxon>Eukaryota</taxon>
        <taxon>Sar</taxon>
        <taxon>Stramenopiles</taxon>
        <taxon>Ochrophyta</taxon>
        <taxon>Bacillariophyta</taxon>
        <taxon>Coscinodiscophyceae</taxon>
        <taxon>Corethrophycidae</taxon>
        <taxon>Corethrales</taxon>
        <taxon>Corethraceae</taxon>
        <taxon>Corethron</taxon>
    </lineage>
</organism>